<dbReference type="InterPro" id="IPR009056">
    <property type="entry name" value="Cyt_c-like_dom"/>
</dbReference>
<evidence type="ECO:0000313" key="10">
    <source>
        <dbReference type="Proteomes" id="UP000092695"/>
    </source>
</evidence>
<feature type="signal peptide" evidence="7">
    <location>
        <begin position="1"/>
        <end position="24"/>
    </location>
</feature>
<feature type="chain" id="PRO_5008260102" description="Cytochrome c domain-containing protein" evidence="7">
    <location>
        <begin position="25"/>
        <end position="135"/>
    </location>
</feature>
<evidence type="ECO:0000256" key="1">
    <source>
        <dbReference type="ARBA" id="ARBA00022448"/>
    </source>
</evidence>
<dbReference type="GO" id="GO:0020037">
    <property type="term" value="F:heme binding"/>
    <property type="evidence" value="ECO:0007669"/>
    <property type="project" value="InterPro"/>
</dbReference>
<sequence>MNLPKSFAASAVAAVLMAALSACGSAPKGDVAHGAELYAQCSACHAMQENNLGPAHCGLFGRKAGTVPGFGYSSAMRESGIVWDEKILSEFLVSPFSYLPGTVMGFAGFPNEQDRLDVIAYMKQQTSDPSVCPTS</sequence>
<evidence type="ECO:0000256" key="4">
    <source>
        <dbReference type="ARBA" id="ARBA00022982"/>
    </source>
</evidence>
<proteinExistence type="predicted"/>
<evidence type="ECO:0000256" key="5">
    <source>
        <dbReference type="ARBA" id="ARBA00023004"/>
    </source>
</evidence>
<dbReference type="SUPFAM" id="SSF46626">
    <property type="entry name" value="Cytochrome c"/>
    <property type="match status" value="1"/>
</dbReference>
<keyword evidence="7" id="KW-0732">Signal</keyword>
<evidence type="ECO:0000313" key="9">
    <source>
        <dbReference type="EMBL" id="ANO50591.1"/>
    </source>
</evidence>
<dbReference type="Gene3D" id="1.10.760.10">
    <property type="entry name" value="Cytochrome c-like domain"/>
    <property type="match status" value="1"/>
</dbReference>
<dbReference type="AlphaFoldDB" id="A0A193LDS2"/>
<dbReference type="EMBL" id="CP016268">
    <property type="protein sequence ID" value="ANO50591.1"/>
    <property type="molecule type" value="Genomic_DNA"/>
</dbReference>
<keyword evidence="3 6" id="KW-0479">Metal-binding</keyword>
<keyword evidence="1" id="KW-0813">Transport</keyword>
<evidence type="ECO:0000259" key="8">
    <source>
        <dbReference type="PROSITE" id="PS51007"/>
    </source>
</evidence>
<dbReference type="InterPro" id="IPR036909">
    <property type="entry name" value="Cyt_c-like_dom_sf"/>
</dbReference>
<dbReference type="GO" id="GO:0046872">
    <property type="term" value="F:metal ion binding"/>
    <property type="evidence" value="ECO:0007669"/>
    <property type="project" value="UniProtKB-KW"/>
</dbReference>
<dbReference type="PROSITE" id="PS51257">
    <property type="entry name" value="PROKAR_LIPOPROTEIN"/>
    <property type="match status" value="1"/>
</dbReference>
<gene>
    <name evidence="9" type="ORF">BA177_04625</name>
</gene>
<name>A0A193LDS2_9GAMM</name>
<keyword evidence="2 6" id="KW-0349">Heme</keyword>
<dbReference type="PANTHER" id="PTHR11961">
    <property type="entry name" value="CYTOCHROME C"/>
    <property type="match status" value="1"/>
</dbReference>
<dbReference type="PROSITE" id="PS51007">
    <property type="entry name" value="CYTC"/>
    <property type="match status" value="1"/>
</dbReference>
<dbReference type="GO" id="GO:0009055">
    <property type="term" value="F:electron transfer activity"/>
    <property type="evidence" value="ECO:0007669"/>
    <property type="project" value="InterPro"/>
</dbReference>
<feature type="domain" description="Cytochrome c" evidence="8">
    <location>
        <begin position="29"/>
        <end position="126"/>
    </location>
</feature>
<dbReference type="PRINTS" id="PR00604">
    <property type="entry name" value="CYTCHRMECIAB"/>
</dbReference>
<keyword evidence="4" id="KW-0249">Electron transport</keyword>
<evidence type="ECO:0000256" key="2">
    <source>
        <dbReference type="ARBA" id="ARBA00022617"/>
    </source>
</evidence>
<dbReference type="STRING" id="1548547.BA177_04625"/>
<protein>
    <recommendedName>
        <fullName evidence="8">Cytochrome c domain-containing protein</fullName>
    </recommendedName>
</protein>
<dbReference type="RefSeq" id="WP_068613498.1">
    <property type="nucleotide sequence ID" value="NZ_CP016268.1"/>
</dbReference>
<dbReference type="KEGG" id="woc:BA177_04625"/>
<reference evidence="9 10" key="1">
    <citation type="submission" date="2016-06" db="EMBL/GenBank/DDBJ databases">
        <title>Complete genome sequence of a deep-branching marine Gamma Proteobacterium Woeseia oceani type strain XK5.</title>
        <authorList>
            <person name="Mu D."/>
            <person name="Du Z."/>
        </authorList>
    </citation>
    <scope>NUCLEOTIDE SEQUENCE [LARGE SCALE GENOMIC DNA]</scope>
    <source>
        <strain evidence="9 10">XK5</strain>
    </source>
</reference>
<organism evidence="9 10">
    <name type="scientific">Woeseia oceani</name>
    <dbReference type="NCBI Taxonomy" id="1548547"/>
    <lineage>
        <taxon>Bacteria</taxon>
        <taxon>Pseudomonadati</taxon>
        <taxon>Pseudomonadota</taxon>
        <taxon>Gammaproteobacteria</taxon>
        <taxon>Woeseiales</taxon>
        <taxon>Woeseiaceae</taxon>
        <taxon>Woeseia</taxon>
    </lineage>
</organism>
<dbReference type="InterPro" id="IPR002327">
    <property type="entry name" value="Cyt_c_1A/1B"/>
</dbReference>
<evidence type="ECO:0000256" key="7">
    <source>
        <dbReference type="SAM" id="SignalP"/>
    </source>
</evidence>
<accession>A0A193LDS2</accession>
<dbReference type="Proteomes" id="UP000092695">
    <property type="component" value="Chromosome"/>
</dbReference>
<evidence type="ECO:0000256" key="6">
    <source>
        <dbReference type="PROSITE-ProRule" id="PRU00433"/>
    </source>
</evidence>
<evidence type="ECO:0000256" key="3">
    <source>
        <dbReference type="ARBA" id="ARBA00022723"/>
    </source>
</evidence>
<keyword evidence="10" id="KW-1185">Reference proteome</keyword>
<keyword evidence="5 6" id="KW-0408">Iron</keyword>